<feature type="signal peptide" evidence="1">
    <location>
        <begin position="1"/>
        <end position="21"/>
    </location>
</feature>
<dbReference type="HOGENOM" id="CLU_1560880_0_0_9"/>
<keyword evidence="1" id="KW-0732">Signal</keyword>
<dbReference type="AlphaFoldDB" id="A0A0B5AXF0"/>
<geneLocation type="plasmid" evidence="3"/>
<dbReference type="KEGG" id="jeo:JMA_40340"/>
<evidence type="ECO:0000313" key="3">
    <source>
        <dbReference type="Proteomes" id="UP000031449"/>
    </source>
</evidence>
<feature type="chain" id="PRO_5038771501" description="Lipoprotein" evidence="1">
    <location>
        <begin position="22"/>
        <end position="171"/>
    </location>
</feature>
<evidence type="ECO:0008006" key="4">
    <source>
        <dbReference type="Google" id="ProtNLM"/>
    </source>
</evidence>
<name>A0A0B5AXF0_9BACL</name>
<reference evidence="2 3" key="1">
    <citation type="submission" date="2014-08" db="EMBL/GenBank/DDBJ databases">
        <title>Complete genome of a marine bacteria Jeotgalibacillus malaysiensis.</title>
        <authorList>
            <person name="Yaakop A.S."/>
            <person name="Chan K.-G."/>
            <person name="Goh K.M."/>
        </authorList>
    </citation>
    <scope>NUCLEOTIDE SEQUENCE [LARGE SCALE GENOMIC DNA]</scope>
    <source>
        <strain evidence="2 3">D5</strain>
        <plasmid evidence="3">Plasmid</plasmid>
    </source>
</reference>
<evidence type="ECO:0000313" key="2">
    <source>
        <dbReference type="EMBL" id="AJD93352.1"/>
    </source>
</evidence>
<evidence type="ECO:0000256" key="1">
    <source>
        <dbReference type="SAM" id="SignalP"/>
    </source>
</evidence>
<dbReference type="PROSITE" id="PS51257">
    <property type="entry name" value="PROKAR_LIPOPROTEIN"/>
    <property type="match status" value="1"/>
</dbReference>
<proteinExistence type="predicted"/>
<keyword evidence="2" id="KW-0614">Plasmid</keyword>
<accession>A0A0B5AXF0</accession>
<sequence>MKRVQKMMAMGMLATSVVALSGCTLTLPQLSQHADQPTITVTQEEQEKYMNFAGDITGQVLSLTAAFLQIASDFVQDPQNIEAFTDAVSGTLTAFSEGVSTAIDQQRTMEVPPELEGVHKELNATLTDYEEGIADVQEGLETGNVFKITAGVLKIQQAQGDMEALQGQLGL</sequence>
<dbReference type="BioCyc" id="JESP1508404:G14D9-13318-MONOMER"/>
<organism evidence="2 3">
    <name type="scientific">Jeotgalibacillus malaysiensis</name>
    <dbReference type="NCBI Taxonomy" id="1508404"/>
    <lineage>
        <taxon>Bacteria</taxon>
        <taxon>Bacillati</taxon>
        <taxon>Bacillota</taxon>
        <taxon>Bacilli</taxon>
        <taxon>Bacillales</taxon>
        <taxon>Caryophanaceae</taxon>
        <taxon>Jeotgalibacillus</taxon>
    </lineage>
</organism>
<protein>
    <recommendedName>
        <fullName evidence="4">Lipoprotein</fullName>
    </recommendedName>
</protein>
<gene>
    <name evidence="2" type="ORF">JMA_40340</name>
</gene>
<dbReference type="EMBL" id="CP009417">
    <property type="protein sequence ID" value="AJD93352.1"/>
    <property type="molecule type" value="Genomic_DNA"/>
</dbReference>
<dbReference type="Proteomes" id="UP000031449">
    <property type="component" value="Plasmid unnamed"/>
</dbReference>
<keyword evidence="3" id="KW-1185">Reference proteome</keyword>